<dbReference type="PANTHER" id="PTHR33887">
    <property type="entry name" value="PB1 DOMAIN-CONTAINING PROTEIN"/>
    <property type="match status" value="1"/>
</dbReference>
<evidence type="ECO:0000313" key="2">
    <source>
        <dbReference type="EMBL" id="CAI5795246.1"/>
    </source>
</evidence>
<keyword evidence="3" id="KW-1185">Reference proteome</keyword>
<reference evidence="2" key="1">
    <citation type="submission" date="2022-12" db="EMBL/GenBank/DDBJ databases">
        <authorList>
            <person name="Alioto T."/>
            <person name="Alioto T."/>
            <person name="Gomez Garrido J."/>
        </authorList>
    </citation>
    <scope>NUCLEOTIDE SEQUENCE</scope>
</reference>
<sequence length="229" mass="25804">MHAVSGCLENSYNITFICKAGAEFRNKGGNLHLTIQRFPGSLSYISPSQFWIRATDSSLPLSHPERFSAEMFVTVLHGENRADIFNIHCEVQRLLDGIKRRCGCEDEDDIELADESGQVKNLLQNKQRSTTELLGEREAYVLLGVTRGERPSKRVFTPLLKDESIINAKFLAKLESWQERKVPSPRVKSRKTHKKATLDIPAAEGLRNHSPHGSRTRTPAASPKQSRKL</sequence>
<protein>
    <submittedName>
        <fullName evidence="2">Uncharacterized protein</fullName>
    </submittedName>
</protein>
<feature type="region of interest" description="Disordered" evidence="1">
    <location>
        <begin position="181"/>
        <end position="229"/>
    </location>
</feature>
<dbReference type="Pfam" id="PF15874">
    <property type="entry name" value="Il2rg"/>
    <property type="match status" value="1"/>
</dbReference>
<evidence type="ECO:0000256" key="1">
    <source>
        <dbReference type="SAM" id="MobiDB-lite"/>
    </source>
</evidence>
<organism evidence="2 3">
    <name type="scientific">Podarcis lilfordi</name>
    <name type="common">Lilford's wall lizard</name>
    <dbReference type="NCBI Taxonomy" id="74358"/>
    <lineage>
        <taxon>Eukaryota</taxon>
        <taxon>Metazoa</taxon>
        <taxon>Chordata</taxon>
        <taxon>Craniata</taxon>
        <taxon>Vertebrata</taxon>
        <taxon>Euteleostomi</taxon>
        <taxon>Lepidosauria</taxon>
        <taxon>Squamata</taxon>
        <taxon>Bifurcata</taxon>
        <taxon>Unidentata</taxon>
        <taxon>Episquamata</taxon>
        <taxon>Laterata</taxon>
        <taxon>Lacertibaenia</taxon>
        <taxon>Lacertidae</taxon>
        <taxon>Podarcis</taxon>
    </lineage>
</organism>
<evidence type="ECO:0000313" key="3">
    <source>
        <dbReference type="Proteomes" id="UP001178461"/>
    </source>
</evidence>
<dbReference type="InterPro" id="IPR039471">
    <property type="entry name" value="CXorf65-like"/>
</dbReference>
<dbReference type="Proteomes" id="UP001178461">
    <property type="component" value="Chromosome 15"/>
</dbReference>
<dbReference type="EMBL" id="OX395141">
    <property type="protein sequence ID" value="CAI5795246.1"/>
    <property type="molecule type" value="Genomic_DNA"/>
</dbReference>
<dbReference type="AlphaFoldDB" id="A0AA35LFA4"/>
<dbReference type="PANTHER" id="PTHR33887:SF5">
    <property type="entry name" value="PB1 DOMAIN-CONTAINING PROTEIN"/>
    <property type="match status" value="1"/>
</dbReference>
<name>A0AA35LFA4_9SAUR</name>
<proteinExistence type="predicted"/>
<gene>
    <name evidence="2" type="ORF">PODLI_1B041605</name>
</gene>
<accession>A0AA35LFA4</accession>